<dbReference type="InterPro" id="IPR054120">
    <property type="entry name" value="PBPA_dimer"/>
</dbReference>
<dbReference type="GO" id="GO:0071555">
    <property type="term" value="P:cell wall organization"/>
    <property type="evidence" value="ECO:0007669"/>
    <property type="project" value="TreeGrafter"/>
</dbReference>
<dbReference type="PANTHER" id="PTHR30627">
    <property type="entry name" value="PEPTIDOGLYCAN D,D-TRANSPEPTIDASE"/>
    <property type="match status" value="1"/>
</dbReference>
<reference evidence="3 4" key="1">
    <citation type="submission" date="2020-05" db="EMBL/GenBank/DDBJ databases">
        <title>Actinomyces sp. zg-325.</title>
        <authorList>
            <person name="Yang C."/>
        </authorList>
    </citation>
    <scope>NUCLEOTIDE SEQUENCE [LARGE SCALE GENOMIC DNA]</scope>
    <source>
        <strain evidence="4">zg-325</strain>
    </source>
</reference>
<evidence type="ECO:0000259" key="1">
    <source>
        <dbReference type="Pfam" id="PF00905"/>
    </source>
</evidence>
<accession>A0A6M8AWZ1</accession>
<dbReference type="SUPFAM" id="SSF56601">
    <property type="entry name" value="beta-lactamase/transpeptidase-like"/>
    <property type="match status" value="1"/>
</dbReference>
<dbReference type="AlphaFoldDB" id="A0A6M8AWZ1"/>
<gene>
    <name evidence="3" type="ORF">HPC72_00105</name>
</gene>
<protein>
    <submittedName>
        <fullName evidence="3">Penicillin-binding protein 2</fullName>
    </submittedName>
</protein>
<dbReference type="GO" id="GO:0005886">
    <property type="term" value="C:plasma membrane"/>
    <property type="evidence" value="ECO:0007669"/>
    <property type="project" value="TreeGrafter"/>
</dbReference>
<dbReference type="GO" id="GO:0071972">
    <property type="term" value="F:peptidoglycan L,D-transpeptidase activity"/>
    <property type="evidence" value="ECO:0007669"/>
    <property type="project" value="TreeGrafter"/>
</dbReference>
<organism evidence="3 4">
    <name type="scientific">Actinomyces marmotae</name>
    <dbReference type="NCBI Taxonomy" id="2737173"/>
    <lineage>
        <taxon>Bacteria</taxon>
        <taxon>Bacillati</taxon>
        <taxon>Actinomycetota</taxon>
        <taxon>Actinomycetes</taxon>
        <taxon>Actinomycetales</taxon>
        <taxon>Actinomycetaceae</taxon>
        <taxon>Actinomyces</taxon>
    </lineage>
</organism>
<dbReference type="Pfam" id="PF21922">
    <property type="entry name" value="PBP_dimer_2"/>
    <property type="match status" value="1"/>
</dbReference>
<dbReference type="EMBL" id="CP053642">
    <property type="protein sequence ID" value="QKD78879.1"/>
    <property type="molecule type" value="Genomic_DNA"/>
</dbReference>
<dbReference type="PANTHER" id="PTHR30627:SF24">
    <property type="entry name" value="PENICILLIN-BINDING PROTEIN 4B"/>
    <property type="match status" value="1"/>
</dbReference>
<dbReference type="Pfam" id="PF00905">
    <property type="entry name" value="Transpeptidase"/>
    <property type="match status" value="1"/>
</dbReference>
<keyword evidence="4" id="KW-1185">Reference proteome</keyword>
<feature type="domain" description="Penicillin-binding protein transpeptidase" evidence="1">
    <location>
        <begin position="166"/>
        <end position="491"/>
    </location>
</feature>
<evidence type="ECO:0000313" key="4">
    <source>
        <dbReference type="Proteomes" id="UP000504752"/>
    </source>
</evidence>
<proteinExistence type="predicted"/>
<dbReference type="Gene3D" id="3.40.710.10">
    <property type="entry name" value="DD-peptidase/beta-lactamase superfamily"/>
    <property type="match status" value="1"/>
</dbReference>
<dbReference type="Proteomes" id="UP000504752">
    <property type="component" value="Chromosome"/>
</dbReference>
<dbReference type="GO" id="GO:0008658">
    <property type="term" value="F:penicillin binding"/>
    <property type="evidence" value="ECO:0007669"/>
    <property type="project" value="InterPro"/>
</dbReference>
<feature type="domain" description="Penicillin binding protein A dimerisation" evidence="2">
    <location>
        <begin position="62"/>
        <end position="145"/>
    </location>
</feature>
<name>A0A6M8AWZ1_9ACTO</name>
<dbReference type="InterPro" id="IPR050515">
    <property type="entry name" value="Beta-lactam/transpept"/>
</dbReference>
<dbReference type="Gene3D" id="3.90.1310.10">
    <property type="entry name" value="Penicillin-binding protein 2a (Domain 2)"/>
    <property type="match status" value="1"/>
</dbReference>
<dbReference type="InterPro" id="IPR012338">
    <property type="entry name" value="Beta-lactam/transpept-like"/>
</dbReference>
<evidence type="ECO:0000313" key="3">
    <source>
        <dbReference type="EMBL" id="QKD78879.1"/>
    </source>
</evidence>
<dbReference type="RefSeq" id="WP_159624324.1">
    <property type="nucleotide sequence ID" value="NZ_CP053642.1"/>
</dbReference>
<sequence length="497" mass="50602">MNRQIHQVAVLVTIMFLALAVSVTSVQGFARPALWQSESSEGSLTTDRRNQRAAFAAFGAHRGQILVSGSPVASSQPSDDVYSYQRVYSSGSLYAQVTGYSSPIRSELTGMEQSENKVLNGDDPSLFSSRVKALITGASQEGGSVDLTLNAQAQQAAANALGGRRGAVVALDPSTGAVLALVSSPSFDPNVLASHDAAAVSAAWEQYSADPGQPLVNRATGGDLYPPGSTFKILTTSAALRAGKVTASTTLDAPDSITLPGTNHSLSNYRGESCGNGTATLSAAFAQSCNTPFARLAMDVGDDALAKEAEAWGFGTKDDFSLPVTASTYPANSSAAETAMAGIGQQSVRVTPLQMAQVAATVANQGKQMKPYLVARTLDADLSVVSTTSPEVARTPIDAKTAKTLTGLMQEAVSSGTGTTAQVAGVQVAGKTGTAETGSDEGGPVTWFVGFAGTDINKPSIALAVVLDGGQQTSPTATGGSEAGPIAAAVIDAAVNQ</sequence>
<evidence type="ECO:0000259" key="2">
    <source>
        <dbReference type="Pfam" id="PF21922"/>
    </source>
</evidence>
<dbReference type="InterPro" id="IPR001460">
    <property type="entry name" value="PCN-bd_Tpept"/>
</dbReference>
<dbReference type="KEGG" id="amam:HPC72_00105"/>